<dbReference type="AlphaFoldDB" id="A0A4R2ESV7"/>
<organism evidence="1 2">
    <name type="scientific">Acetobacteroides hydrogenigenes</name>
    <dbReference type="NCBI Taxonomy" id="979970"/>
    <lineage>
        <taxon>Bacteria</taxon>
        <taxon>Pseudomonadati</taxon>
        <taxon>Bacteroidota</taxon>
        <taxon>Bacteroidia</taxon>
        <taxon>Bacteroidales</taxon>
        <taxon>Rikenellaceae</taxon>
        <taxon>Acetobacteroides</taxon>
    </lineage>
</organism>
<accession>A0A4R2ESV7</accession>
<evidence type="ECO:0000313" key="2">
    <source>
        <dbReference type="Proteomes" id="UP000294830"/>
    </source>
</evidence>
<gene>
    <name evidence="1" type="ORF">CLV25_10758</name>
</gene>
<keyword evidence="2" id="KW-1185">Reference proteome</keyword>
<dbReference type="EMBL" id="SLWB01000007">
    <property type="protein sequence ID" value="TCN67599.1"/>
    <property type="molecule type" value="Genomic_DNA"/>
</dbReference>
<comment type="caution">
    <text evidence="1">The sequence shown here is derived from an EMBL/GenBank/DDBJ whole genome shotgun (WGS) entry which is preliminary data.</text>
</comment>
<sequence length="51" mass="6126">MEQNVSVVLHLVSKMKHFGYKMEHLEYKMPQTRSNIGMHKHKIYQTLPFIP</sequence>
<protein>
    <submittedName>
        <fullName evidence="1">Uncharacterized protein</fullName>
    </submittedName>
</protein>
<name>A0A4R2ESV7_9BACT</name>
<reference evidence="1 2" key="1">
    <citation type="submission" date="2019-03" db="EMBL/GenBank/DDBJ databases">
        <title>Genomic Encyclopedia of Archaeal and Bacterial Type Strains, Phase II (KMG-II): from individual species to whole genera.</title>
        <authorList>
            <person name="Goeker M."/>
        </authorList>
    </citation>
    <scope>NUCLEOTIDE SEQUENCE [LARGE SCALE GENOMIC DNA]</scope>
    <source>
        <strain evidence="1 2">RL-C</strain>
    </source>
</reference>
<proteinExistence type="predicted"/>
<dbReference type="Proteomes" id="UP000294830">
    <property type="component" value="Unassembled WGS sequence"/>
</dbReference>
<evidence type="ECO:0000313" key="1">
    <source>
        <dbReference type="EMBL" id="TCN67599.1"/>
    </source>
</evidence>